<evidence type="ECO:0008006" key="4">
    <source>
        <dbReference type="Google" id="ProtNLM"/>
    </source>
</evidence>
<feature type="transmembrane region" description="Helical" evidence="1">
    <location>
        <begin position="6"/>
        <end position="23"/>
    </location>
</feature>
<sequence>MDDFKNPGLIFGSMLLWFFGIKIGHWKCQFIGSFTVMTLFGSLLALGNTGNMAMIMVFCFIVQGTYGWAQTLSITWIQLSAPQTQLGISGALAGVARWTGGAMSSSIYLAILPNVQAGQFSRLGTNALAATGGSETTATKLLAALPLGAEAISKVPGTTEAMIAAASPA</sequence>
<dbReference type="InterPro" id="IPR036259">
    <property type="entry name" value="MFS_trans_sf"/>
</dbReference>
<keyword evidence="1" id="KW-1133">Transmembrane helix</keyword>
<dbReference type="RefSeq" id="XP_056075053.1">
    <property type="nucleotide sequence ID" value="XM_056211580.1"/>
</dbReference>
<keyword evidence="1" id="KW-0812">Transmembrane</keyword>
<evidence type="ECO:0000313" key="2">
    <source>
        <dbReference type="EMBL" id="KAJ4358194.1"/>
    </source>
</evidence>
<dbReference type="Proteomes" id="UP001140513">
    <property type="component" value="Unassembled WGS sequence"/>
</dbReference>
<protein>
    <recommendedName>
        <fullName evidence="4">MFS general substrate transporter</fullName>
    </recommendedName>
</protein>
<keyword evidence="1" id="KW-0472">Membrane</keyword>
<proteinExistence type="predicted"/>
<reference evidence="2" key="1">
    <citation type="submission" date="2022-10" db="EMBL/GenBank/DDBJ databases">
        <title>Tapping the CABI collections for fungal endophytes: first genome assemblies for Collariella, Neodidymelliopsis, Ascochyta clinopodiicola, Didymella pomorum, Didymosphaeria variabile, Neocosmospora piperis and Neocucurbitaria cava.</title>
        <authorList>
            <person name="Hill R."/>
        </authorList>
    </citation>
    <scope>NUCLEOTIDE SEQUENCE</scope>
    <source>
        <strain evidence="2">IMI 356815</strain>
    </source>
</reference>
<dbReference type="GeneID" id="80906303"/>
<evidence type="ECO:0000256" key="1">
    <source>
        <dbReference type="SAM" id="Phobius"/>
    </source>
</evidence>
<keyword evidence="3" id="KW-1185">Reference proteome</keyword>
<accession>A0A9W9CEV7</accession>
<gene>
    <name evidence="2" type="ORF">N0V89_002773</name>
</gene>
<dbReference type="OrthoDB" id="4161376at2759"/>
<comment type="caution">
    <text evidence="2">The sequence shown here is derived from an EMBL/GenBank/DDBJ whole genome shotgun (WGS) entry which is preliminary data.</text>
</comment>
<evidence type="ECO:0000313" key="3">
    <source>
        <dbReference type="Proteomes" id="UP001140513"/>
    </source>
</evidence>
<name>A0A9W9CEV7_9PLEO</name>
<dbReference type="EMBL" id="JAPEUX010000002">
    <property type="protein sequence ID" value="KAJ4358194.1"/>
    <property type="molecule type" value="Genomic_DNA"/>
</dbReference>
<dbReference type="SUPFAM" id="SSF103473">
    <property type="entry name" value="MFS general substrate transporter"/>
    <property type="match status" value="1"/>
</dbReference>
<dbReference type="AlphaFoldDB" id="A0A9W9CEV7"/>
<organism evidence="2 3">
    <name type="scientific">Didymosphaeria variabile</name>
    <dbReference type="NCBI Taxonomy" id="1932322"/>
    <lineage>
        <taxon>Eukaryota</taxon>
        <taxon>Fungi</taxon>
        <taxon>Dikarya</taxon>
        <taxon>Ascomycota</taxon>
        <taxon>Pezizomycotina</taxon>
        <taxon>Dothideomycetes</taxon>
        <taxon>Pleosporomycetidae</taxon>
        <taxon>Pleosporales</taxon>
        <taxon>Massarineae</taxon>
        <taxon>Didymosphaeriaceae</taxon>
        <taxon>Didymosphaeria</taxon>
    </lineage>
</organism>